<sequence length="405" mass="46191">MLLCNILLCDIGLYAQSCPEQCVCRFSTVTCDGRISVVTTFPQFKSENWIRIVQVVNTNITSLQDGDIILPTVPRLIDVSLYSKLQNSLQNIHTLTIPRLIEVSLYSNGIVTLNNSIFVNNTLITKLKLQNNKLQSVPSIALEKYLKYISSDFNVIQEIHPNAFNKLDNLTYLHLSFNNISKISFEGLQNSLQNVRTLTIQNNSLLDIRRADRSFLSCQCRLYLESNLLSYLQNFSLVGFPNLVYLNLKSNVIIRMDASAFGSSEHPLVTFVLENNNLEDIPVLLFRNLPNLRIINLKNNKIKAVAREAFLHNKWLERLDLSYNSIHWCNALSLQGLTRLNSLDLDFNNLTNIPVEMLEGSSSQCFFSLYGNDWICDCNLYDVQKQFQGISYRSILGSLGYLYST</sequence>
<evidence type="ECO:0000256" key="2">
    <source>
        <dbReference type="ARBA" id="ARBA00022737"/>
    </source>
</evidence>
<feature type="signal peptide" evidence="3">
    <location>
        <begin position="1"/>
        <end position="17"/>
    </location>
</feature>
<keyword evidence="3" id="KW-0732">Signal</keyword>
<keyword evidence="5" id="KW-1185">Reference proteome</keyword>
<dbReference type="SMART" id="SM00369">
    <property type="entry name" value="LRR_TYP"/>
    <property type="match status" value="8"/>
</dbReference>
<dbReference type="PROSITE" id="PS51450">
    <property type="entry name" value="LRR"/>
    <property type="match status" value="2"/>
</dbReference>
<reference evidence="4" key="1">
    <citation type="submission" date="2021-10" db="EMBL/GenBank/DDBJ databases">
        <title>Tropical sea cucumber genome reveals ecological adaptation and Cuvierian tubules defense mechanism.</title>
        <authorList>
            <person name="Chen T."/>
        </authorList>
    </citation>
    <scope>NUCLEOTIDE SEQUENCE</scope>
    <source>
        <strain evidence="4">Nanhai2018</strain>
        <tissue evidence="4">Muscle</tissue>
    </source>
</reference>
<evidence type="ECO:0000313" key="5">
    <source>
        <dbReference type="Proteomes" id="UP001152320"/>
    </source>
</evidence>
<keyword evidence="2" id="KW-0677">Repeat</keyword>
<dbReference type="Pfam" id="PF13855">
    <property type="entry name" value="LRR_8"/>
    <property type="match status" value="2"/>
</dbReference>
<feature type="chain" id="PRO_5040219209" evidence="3">
    <location>
        <begin position="18"/>
        <end position="405"/>
    </location>
</feature>
<evidence type="ECO:0000256" key="1">
    <source>
        <dbReference type="ARBA" id="ARBA00022614"/>
    </source>
</evidence>
<dbReference type="InterPro" id="IPR003591">
    <property type="entry name" value="Leu-rich_rpt_typical-subtyp"/>
</dbReference>
<evidence type="ECO:0000256" key="3">
    <source>
        <dbReference type="SAM" id="SignalP"/>
    </source>
</evidence>
<proteinExistence type="predicted"/>
<protein>
    <submittedName>
        <fullName evidence="4">Chondroadherin-like protein</fullName>
    </submittedName>
</protein>
<keyword evidence="1" id="KW-0433">Leucine-rich repeat</keyword>
<name>A0A9Q0YRY4_HOLLE</name>
<dbReference type="PANTHER" id="PTHR24366">
    <property type="entry name" value="IG(IMMUNOGLOBULIN) AND LRR(LEUCINE RICH REPEAT) DOMAINS"/>
    <property type="match status" value="1"/>
</dbReference>
<evidence type="ECO:0000313" key="4">
    <source>
        <dbReference type="EMBL" id="KAJ8026681.1"/>
    </source>
</evidence>
<gene>
    <name evidence="4" type="ORF">HOLleu_31589</name>
</gene>
<accession>A0A9Q0YRY4</accession>
<dbReference type="PANTHER" id="PTHR24366:SF96">
    <property type="entry name" value="LEUCINE RICH REPEAT CONTAINING 53"/>
    <property type="match status" value="1"/>
</dbReference>
<dbReference type="Proteomes" id="UP001152320">
    <property type="component" value="Chromosome 16"/>
</dbReference>
<dbReference type="AlphaFoldDB" id="A0A9Q0YRY4"/>
<dbReference type="InterPro" id="IPR032675">
    <property type="entry name" value="LRR_dom_sf"/>
</dbReference>
<dbReference type="Gene3D" id="3.80.10.10">
    <property type="entry name" value="Ribonuclease Inhibitor"/>
    <property type="match status" value="3"/>
</dbReference>
<comment type="caution">
    <text evidence="4">The sequence shown here is derived from an EMBL/GenBank/DDBJ whole genome shotgun (WGS) entry which is preliminary data.</text>
</comment>
<dbReference type="OrthoDB" id="2013775at2759"/>
<dbReference type="InterPro" id="IPR001611">
    <property type="entry name" value="Leu-rich_rpt"/>
</dbReference>
<organism evidence="4 5">
    <name type="scientific">Holothuria leucospilota</name>
    <name type="common">Black long sea cucumber</name>
    <name type="synonym">Mertensiothuria leucospilota</name>
    <dbReference type="NCBI Taxonomy" id="206669"/>
    <lineage>
        <taxon>Eukaryota</taxon>
        <taxon>Metazoa</taxon>
        <taxon>Echinodermata</taxon>
        <taxon>Eleutherozoa</taxon>
        <taxon>Echinozoa</taxon>
        <taxon>Holothuroidea</taxon>
        <taxon>Aspidochirotacea</taxon>
        <taxon>Aspidochirotida</taxon>
        <taxon>Holothuriidae</taxon>
        <taxon>Holothuria</taxon>
    </lineage>
</organism>
<dbReference type="EMBL" id="JAIZAY010000016">
    <property type="protein sequence ID" value="KAJ8026681.1"/>
    <property type="molecule type" value="Genomic_DNA"/>
</dbReference>
<dbReference type="SUPFAM" id="SSF52058">
    <property type="entry name" value="L domain-like"/>
    <property type="match status" value="1"/>
</dbReference>